<organism evidence="1 2">
    <name type="scientific">Leeuwenhoekiella blandensis (strain CECT 7118 / CCUG 51940 / KCTC 22103 / MED217)</name>
    <name type="common">Flavobacterium sp. (strain MED217)</name>
    <dbReference type="NCBI Taxonomy" id="398720"/>
    <lineage>
        <taxon>Bacteria</taxon>
        <taxon>Pseudomonadati</taxon>
        <taxon>Bacteroidota</taxon>
        <taxon>Flavobacteriia</taxon>
        <taxon>Flavobacteriales</taxon>
        <taxon>Flavobacteriaceae</taxon>
        <taxon>Leeuwenhoekiella</taxon>
    </lineage>
</organism>
<dbReference type="HOGENOM" id="CLU_2880337_0_0_10"/>
<name>A3XM36_LEEBM</name>
<sequence>MLFKKKPSSLTEGLLFKYDVPHQLPLMTIIERTRIAVFIMVKLFILNGAALETRLKYWDYRHF</sequence>
<dbReference type="STRING" id="398720.MED217_11069"/>
<reference evidence="1 2" key="1">
    <citation type="journal article" date="2007" name="Nature">
        <title>Light stimulates growth of proteorhodopsin-containing marine Flavobacteria.</title>
        <authorList>
            <person name="Gomez-Consarnau L."/>
            <person name="Gonzalez J.M."/>
            <person name="Coll-Llado M."/>
            <person name="Gourdon P."/>
            <person name="Pascher T."/>
            <person name="Neutze R."/>
            <person name="Pedros-Alio C."/>
            <person name="Pinhassi J."/>
        </authorList>
    </citation>
    <scope>NUCLEOTIDE SEQUENCE [LARGE SCALE GENOMIC DNA]</scope>
    <source>
        <strain evidence="1 2">MED217</strain>
    </source>
</reference>
<dbReference type="AlphaFoldDB" id="A3XM36"/>
<gene>
    <name evidence="1" type="ORF">MED217_11069</name>
</gene>
<dbReference type="Proteomes" id="UP000001601">
    <property type="component" value="Unassembled WGS sequence"/>
</dbReference>
<evidence type="ECO:0000313" key="2">
    <source>
        <dbReference type="Proteomes" id="UP000001601"/>
    </source>
</evidence>
<accession>A3XM36</accession>
<proteinExistence type="predicted"/>
<protein>
    <submittedName>
        <fullName evidence="1">Uncharacterized protein</fullName>
    </submittedName>
</protein>
<evidence type="ECO:0000313" key="1">
    <source>
        <dbReference type="EMBL" id="EAQ49391.1"/>
    </source>
</evidence>
<keyword evidence="2" id="KW-1185">Reference proteome</keyword>
<dbReference type="EMBL" id="AANC01000004">
    <property type="protein sequence ID" value="EAQ49391.1"/>
    <property type="molecule type" value="Genomic_DNA"/>
</dbReference>
<comment type="caution">
    <text evidence="1">The sequence shown here is derived from an EMBL/GenBank/DDBJ whole genome shotgun (WGS) entry which is preliminary data.</text>
</comment>